<comment type="catalytic activity">
    <reaction evidence="1">
        <text>Endonucleolytic cleavage of RNA, removing extra 3' nucleotides from tRNA precursor, generating 3' termini of tRNAs. A 3'-hydroxy group is left at the tRNA terminus and a 5'-phosphoryl group is left at the trailer molecule.</text>
        <dbReference type="EC" id="3.1.26.11"/>
    </reaction>
</comment>
<reference evidence="14" key="1">
    <citation type="submission" date="2023-03" db="EMBL/GenBank/DDBJ databases">
        <title>Massive genome expansion in bonnet fungi (Mycena s.s.) driven by repeated elements and novel gene families across ecological guilds.</title>
        <authorList>
            <consortium name="Lawrence Berkeley National Laboratory"/>
            <person name="Harder C.B."/>
            <person name="Miyauchi S."/>
            <person name="Viragh M."/>
            <person name="Kuo A."/>
            <person name="Thoen E."/>
            <person name="Andreopoulos B."/>
            <person name="Lu D."/>
            <person name="Skrede I."/>
            <person name="Drula E."/>
            <person name="Henrissat B."/>
            <person name="Morin E."/>
            <person name="Kohler A."/>
            <person name="Barry K."/>
            <person name="LaButti K."/>
            <person name="Morin E."/>
            <person name="Salamov A."/>
            <person name="Lipzen A."/>
            <person name="Mereny Z."/>
            <person name="Hegedus B."/>
            <person name="Baldrian P."/>
            <person name="Stursova M."/>
            <person name="Weitz H."/>
            <person name="Taylor A."/>
            <person name="Grigoriev I.V."/>
            <person name="Nagy L.G."/>
            <person name="Martin F."/>
            <person name="Kauserud H."/>
        </authorList>
    </citation>
    <scope>NUCLEOTIDE SEQUENCE</scope>
    <source>
        <strain evidence="14">9144</strain>
    </source>
</reference>
<dbReference type="InterPro" id="IPR027794">
    <property type="entry name" value="tRNase_Z_dom"/>
</dbReference>
<dbReference type="EC" id="3.1.26.11" evidence="4"/>
<dbReference type="AlphaFoldDB" id="A0AAD7E6Q7"/>
<comment type="cofactor">
    <cofactor evidence="2">
        <name>Zn(2+)</name>
        <dbReference type="ChEBI" id="CHEBI:29105"/>
    </cofactor>
</comment>
<name>A0AAD7E6Q7_9AGAR</name>
<dbReference type="Proteomes" id="UP001219525">
    <property type="component" value="Unassembled WGS sequence"/>
</dbReference>
<organism evidence="14 15">
    <name type="scientific">Mycena pura</name>
    <dbReference type="NCBI Taxonomy" id="153505"/>
    <lineage>
        <taxon>Eukaryota</taxon>
        <taxon>Fungi</taxon>
        <taxon>Dikarya</taxon>
        <taxon>Basidiomycota</taxon>
        <taxon>Agaricomycotina</taxon>
        <taxon>Agaricomycetes</taxon>
        <taxon>Agaricomycetidae</taxon>
        <taxon>Agaricales</taxon>
        <taxon>Marasmiineae</taxon>
        <taxon>Mycenaceae</taxon>
        <taxon>Mycena</taxon>
    </lineage>
</organism>
<dbReference type="GO" id="GO:1990180">
    <property type="term" value="P:mitochondrial tRNA 3'-end processing"/>
    <property type="evidence" value="ECO:0007669"/>
    <property type="project" value="TreeGrafter"/>
</dbReference>
<dbReference type="Pfam" id="PF12706">
    <property type="entry name" value="Lactamase_B_2"/>
    <property type="match status" value="1"/>
</dbReference>
<evidence type="ECO:0000256" key="3">
    <source>
        <dbReference type="ARBA" id="ARBA00007823"/>
    </source>
</evidence>
<evidence type="ECO:0000256" key="1">
    <source>
        <dbReference type="ARBA" id="ARBA00000402"/>
    </source>
</evidence>
<dbReference type="CDD" id="cd07718">
    <property type="entry name" value="RNaseZ_ELAC1_ELAC2-C-term-like_MBL-fold"/>
    <property type="match status" value="1"/>
</dbReference>
<dbReference type="Pfam" id="PF13691">
    <property type="entry name" value="Lactamase_B_4"/>
    <property type="match status" value="1"/>
</dbReference>
<dbReference type="GO" id="GO:0005739">
    <property type="term" value="C:mitochondrion"/>
    <property type="evidence" value="ECO:0007669"/>
    <property type="project" value="TreeGrafter"/>
</dbReference>
<keyword evidence="6" id="KW-0540">Nuclease</keyword>
<dbReference type="EMBL" id="JARJCW010000001">
    <property type="protein sequence ID" value="KAJ7230661.1"/>
    <property type="molecule type" value="Genomic_DNA"/>
</dbReference>
<evidence type="ECO:0000256" key="11">
    <source>
        <dbReference type="SAM" id="MobiDB-lite"/>
    </source>
</evidence>
<keyword evidence="10" id="KW-0862">Zinc</keyword>
<evidence type="ECO:0000313" key="14">
    <source>
        <dbReference type="EMBL" id="KAJ7230661.1"/>
    </source>
</evidence>
<comment type="caution">
    <text evidence="14">The sequence shown here is derived from an EMBL/GenBank/DDBJ whole genome shotgun (WGS) entry which is preliminary data.</text>
</comment>
<dbReference type="PANTHER" id="PTHR12553">
    <property type="entry name" value="ZINC PHOSPHODIESTERASE ELAC PROTEIN 2"/>
    <property type="match status" value="1"/>
</dbReference>
<proteinExistence type="inferred from homology"/>
<evidence type="ECO:0000256" key="9">
    <source>
        <dbReference type="ARBA" id="ARBA00022801"/>
    </source>
</evidence>
<dbReference type="InterPro" id="IPR036866">
    <property type="entry name" value="RibonucZ/Hydroxyglut_hydro"/>
</dbReference>
<evidence type="ECO:0000256" key="8">
    <source>
        <dbReference type="ARBA" id="ARBA00022759"/>
    </source>
</evidence>
<dbReference type="SUPFAM" id="SSF56281">
    <property type="entry name" value="Metallo-hydrolase/oxidoreductase"/>
    <property type="match status" value="2"/>
</dbReference>
<keyword evidence="5" id="KW-0819">tRNA processing</keyword>
<evidence type="ECO:0000256" key="7">
    <source>
        <dbReference type="ARBA" id="ARBA00022723"/>
    </source>
</evidence>
<evidence type="ECO:0000256" key="6">
    <source>
        <dbReference type="ARBA" id="ARBA00022722"/>
    </source>
</evidence>
<dbReference type="GO" id="GO:0042781">
    <property type="term" value="F:3'-tRNA processing endoribonuclease activity"/>
    <property type="evidence" value="ECO:0007669"/>
    <property type="project" value="UniProtKB-EC"/>
</dbReference>
<dbReference type="InterPro" id="IPR001279">
    <property type="entry name" value="Metallo-B-lactamas"/>
</dbReference>
<evidence type="ECO:0000256" key="4">
    <source>
        <dbReference type="ARBA" id="ARBA00012477"/>
    </source>
</evidence>
<keyword evidence="15" id="KW-1185">Reference proteome</keyword>
<evidence type="ECO:0000256" key="5">
    <source>
        <dbReference type="ARBA" id="ARBA00022694"/>
    </source>
</evidence>
<keyword evidence="9" id="KW-0378">Hydrolase</keyword>
<keyword evidence="8" id="KW-0255">Endonuclease</keyword>
<protein>
    <recommendedName>
        <fullName evidence="4">ribonuclease Z</fullName>
        <ecNumber evidence="4">3.1.26.11</ecNumber>
    </recommendedName>
</protein>
<gene>
    <name evidence="14" type="ORF">GGX14DRAFT_584185</name>
</gene>
<dbReference type="PANTHER" id="PTHR12553:SF49">
    <property type="entry name" value="ZINC PHOSPHODIESTERASE ELAC PROTEIN 2"/>
    <property type="match status" value="1"/>
</dbReference>
<accession>A0AAD7E6Q7</accession>
<dbReference type="Gene3D" id="3.60.15.10">
    <property type="entry name" value="Ribonuclease Z/Hydroxyacylglutathione hydrolase-like"/>
    <property type="match status" value="2"/>
</dbReference>
<sequence length="893" mass="97872">MSWTASVITAATTDTEPSIVLSFENPSFKYIFNAAENTNRAFTQKKAHRRRTRAFFFTQAGAERTGGLPGMLMSSADQMLSTLDVIGPPGLAHSIASMRSYIYRDSMSLDVKEAPLSSDFTAAPPWTYHDKNITVYSFPVLNNTQNISEAVAFDESQSYCTEHVTEQGSSKRRRESTPLLKELMDASDFSPGKLQGQLAQEWRKLMINTMFPASAPASPTRQCRDNQSNKRRKISNDSEEPRNPENPTNVDMYKRPPIHAGYHQQLPKFNHSWNAAAPPTLAYVVVGPSVRGKFDVEKSLALGVPKNMRSLLTKGQSITVNVKEGDKTIEKIVRPEDCIGPSETPAAVIVLDVPSPAYIPSVVSSFGQSPFYARFRSTRPEDLAQCAVRAVFHLCGAGVLENPQYAQFMNGFPPTTHHIISSREYCPDPVTFTTAAFNQLRLHQLDAEMFPTPHFSLEPRKQLAAIPNLPASCVIMEPSLHISVRPAGAPETGRLPAERRDHFHPAITSLDPDLLFLSPSILENFAGMQAKAKELALKTSSQPSPGADVVVIPLGTASAVPTSSRNVSSTLIRIPSRGSILLDAGEGTWGQLARHFGLGVEDVLRDLSCIFVSHIHGDHHAGVVKILAKRGQLNPPPTQPLYLVSVHKLHLYLRELADIEDLGLDDPSPRGVVTVMSDALHIKQTGEYIYHGMWRIEGAEPWTDYERSVAAGMRLCVALGLRSFHTIDVFHQVKCYGLAIRHEDGWSIVFSADTLPTGSLVRGGRYATLLIHEATMGDGEEVMARAKAHSTVGQAIDIARRLVSHMNAENVLLTHFSARYPRMPPPVGNARTSDTGGLDASEPVVALAFDHTNLTIGSIPRLSMYLDVIQQAFADTSEEDDEEEAKAALAAAP</sequence>
<evidence type="ECO:0000256" key="2">
    <source>
        <dbReference type="ARBA" id="ARBA00001947"/>
    </source>
</evidence>
<feature type="compositionally biased region" description="Basic and acidic residues" evidence="11">
    <location>
        <begin position="222"/>
        <end position="243"/>
    </location>
</feature>
<evidence type="ECO:0000313" key="15">
    <source>
        <dbReference type="Proteomes" id="UP001219525"/>
    </source>
</evidence>
<keyword evidence="7" id="KW-0479">Metal-binding</keyword>
<evidence type="ECO:0000259" key="13">
    <source>
        <dbReference type="Pfam" id="PF13691"/>
    </source>
</evidence>
<feature type="domain" description="tRNase Z endonuclease" evidence="13">
    <location>
        <begin position="6"/>
        <end position="67"/>
    </location>
</feature>
<dbReference type="GO" id="GO:0046872">
    <property type="term" value="F:metal ion binding"/>
    <property type="evidence" value="ECO:0007669"/>
    <property type="project" value="UniProtKB-KW"/>
</dbReference>
<evidence type="ECO:0000259" key="12">
    <source>
        <dbReference type="Pfam" id="PF12706"/>
    </source>
</evidence>
<comment type="similarity">
    <text evidence="3">Belongs to the RNase Z family.</text>
</comment>
<evidence type="ECO:0000256" key="10">
    <source>
        <dbReference type="ARBA" id="ARBA00022833"/>
    </source>
</evidence>
<feature type="region of interest" description="Disordered" evidence="11">
    <location>
        <begin position="211"/>
        <end position="251"/>
    </location>
</feature>
<feature type="domain" description="Metallo-beta-lactamase" evidence="12">
    <location>
        <begin position="580"/>
        <end position="816"/>
    </location>
</feature>
<dbReference type="InterPro" id="IPR047151">
    <property type="entry name" value="RNZ2-like"/>
</dbReference>